<dbReference type="InterPro" id="IPR029787">
    <property type="entry name" value="Nucleotide_cyclase"/>
</dbReference>
<evidence type="ECO:0000256" key="2">
    <source>
        <dbReference type="ARBA" id="ARBA00022741"/>
    </source>
</evidence>
<dbReference type="GO" id="GO:0052621">
    <property type="term" value="F:diguanylate cyclase activity"/>
    <property type="evidence" value="ECO:0007669"/>
    <property type="project" value="UniProtKB-EC"/>
</dbReference>
<dbReference type="EMBL" id="JBHTKR010000001">
    <property type="protein sequence ID" value="MFD1193407.1"/>
    <property type="molecule type" value="Genomic_DNA"/>
</dbReference>
<dbReference type="EC" id="4.6.1.2" evidence="1"/>
<dbReference type="InterPro" id="IPR011645">
    <property type="entry name" value="HNOB_dom_associated"/>
</dbReference>
<dbReference type="Pfam" id="PF07701">
    <property type="entry name" value="HNOBA"/>
    <property type="match status" value="1"/>
</dbReference>
<evidence type="ECO:0000256" key="1">
    <source>
        <dbReference type="ARBA" id="ARBA00012202"/>
    </source>
</evidence>
<dbReference type="PROSITE" id="PS50887">
    <property type="entry name" value="GGDEF"/>
    <property type="match status" value="1"/>
</dbReference>
<dbReference type="Gene3D" id="3.30.450.260">
    <property type="entry name" value="Haem NO binding associated domain"/>
    <property type="match status" value="1"/>
</dbReference>
<dbReference type="Gene3D" id="3.30.70.270">
    <property type="match status" value="1"/>
</dbReference>
<protein>
    <recommendedName>
        <fullName evidence="1">guanylate cyclase</fullName>
        <ecNumber evidence="1">4.6.1.2</ecNumber>
    </recommendedName>
</protein>
<organism evidence="6 7">
    <name type="scientific">Seohaeicola saemankumensis</name>
    <dbReference type="NCBI Taxonomy" id="481181"/>
    <lineage>
        <taxon>Bacteria</taxon>
        <taxon>Pseudomonadati</taxon>
        <taxon>Pseudomonadota</taxon>
        <taxon>Alphaproteobacteria</taxon>
        <taxon>Rhodobacterales</taxon>
        <taxon>Roseobacteraceae</taxon>
        <taxon>Seohaeicola</taxon>
    </lineage>
</organism>
<dbReference type="Pfam" id="PF00990">
    <property type="entry name" value="GGDEF"/>
    <property type="match status" value="1"/>
</dbReference>
<keyword evidence="3" id="KW-0141">cGMP biosynthesis</keyword>
<dbReference type="NCBIfam" id="TIGR00254">
    <property type="entry name" value="GGDEF"/>
    <property type="match status" value="1"/>
</dbReference>
<dbReference type="RefSeq" id="WP_380788663.1">
    <property type="nucleotide sequence ID" value="NZ_JBHTKR010000001.1"/>
</dbReference>
<feature type="region of interest" description="Disordered" evidence="4">
    <location>
        <begin position="1"/>
        <end position="35"/>
    </location>
</feature>
<evidence type="ECO:0000313" key="7">
    <source>
        <dbReference type="Proteomes" id="UP001597151"/>
    </source>
</evidence>
<dbReference type="PANTHER" id="PTHR46663">
    <property type="entry name" value="DIGUANYLATE CYCLASE DGCT-RELATED"/>
    <property type="match status" value="1"/>
</dbReference>
<dbReference type="SMART" id="SM00267">
    <property type="entry name" value="GGDEF"/>
    <property type="match status" value="1"/>
</dbReference>
<evidence type="ECO:0000259" key="5">
    <source>
        <dbReference type="PROSITE" id="PS50887"/>
    </source>
</evidence>
<dbReference type="CDD" id="cd01949">
    <property type="entry name" value="GGDEF"/>
    <property type="match status" value="1"/>
</dbReference>
<dbReference type="InterPro" id="IPR042463">
    <property type="entry name" value="HNOB_dom_associated_sf"/>
</dbReference>
<dbReference type="InterPro" id="IPR000160">
    <property type="entry name" value="GGDEF_dom"/>
</dbReference>
<reference evidence="7" key="1">
    <citation type="journal article" date="2019" name="Int. J. Syst. Evol. Microbiol.">
        <title>The Global Catalogue of Microorganisms (GCM) 10K type strain sequencing project: providing services to taxonomists for standard genome sequencing and annotation.</title>
        <authorList>
            <consortium name="The Broad Institute Genomics Platform"/>
            <consortium name="The Broad Institute Genome Sequencing Center for Infectious Disease"/>
            <person name="Wu L."/>
            <person name="Ma J."/>
        </authorList>
    </citation>
    <scope>NUCLEOTIDE SEQUENCE [LARGE SCALE GENOMIC DNA]</scope>
    <source>
        <strain evidence="7">CCUG 55328</strain>
    </source>
</reference>
<evidence type="ECO:0000313" key="6">
    <source>
        <dbReference type="EMBL" id="MFD1193407.1"/>
    </source>
</evidence>
<dbReference type="SUPFAM" id="SSF55073">
    <property type="entry name" value="Nucleotide cyclase"/>
    <property type="match status" value="1"/>
</dbReference>
<evidence type="ECO:0000256" key="4">
    <source>
        <dbReference type="SAM" id="MobiDB-lite"/>
    </source>
</evidence>
<dbReference type="InterPro" id="IPR052163">
    <property type="entry name" value="DGC-Regulatory_Protein"/>
</dbReference>
<dbReference type="InterPro" id="IPR043128">
    <property type="entry name" value="Rev_trsase/Diguanyl_cyclase"/>
</dbReference>
<keyword evidence="6" id="KW-0808">Transferase</keyword>
<comment type="caution">
    <text evidence="6">The sequence shown here is derived from an EMBL/GenBank/DDBJ whole genome shotgun (WGS) entry which is preliminary data.</text>
</comment>
<dbReference type="Proteomes" id="UP001597151">
    <property type="component" value="Unassembled WGS sequence"/>
</dbReference>
<accession>A0ABW3TBQ2</accession>
<name>A0ABW3TBQ2_9RHOB</name>
<feature type="domain" description="GGDEF" evidence="5">
    <location>
        <begin position="229"/>
        <end position="363"/>
    </location>
</feature>
<gene>
    <name evidence="6" type="ORF">ACFQ3C_01825</name>
</gene>
<keyword evidence="2" id="KW-0547">Nucleotide-binding</keyword>
<sequence length="368" mass="40076">MDGQGAGLRNQAGDAPVDDSGNMTATAGAGRPALAGTGVTDTRDLAAMTQVLDVLCPMHLLLSQAGEVLHAGPTLARLRPHTCLNGARFLDLFEVTRPRQIGGWDDLLGLQGKMLRLTFRDQPMTDFKGCLALSDQGIVLNLSFGISILAALRDYALTSADFAVTDMTVELLYLVEAKSAAMEESRKLNLRLRGAMVAAEAQALTDTLTGLANRRALEQRLERLAYGRDGFALMHLDLDHFKAVNDTLGHAAGDHVLRHVATILSEETRSGDTVARVGGDEFVLVFPNLQDRRLLDAIARRIIARLCQPIPYCDDVCRISGSIGTVLSSHYDKLDMARMMADADEALYRSKHAGRGRHFFFDQEAQDD</sequence>
<dbReference type="PANTHER" id="PTHR46663:SF2">
    <property type="entry name" value="GGDEF DOMAIN-CONTAINING PROTEIN"/>
    <property type="match status" value="1"/>
</dbReference>
<keyword evidence="7" id="KW-1185">Reference proteome</keyword>
<proteinExistence type="predicted"/>
<keyword evidence="6" id="KW-0548">Nucleotidyltransferase</keyword>
<evidence type="ECO:0000256" key="3">
    <source>
        <dbReference type="ARBA" id="ARBA00023293"/>
    </source>
</evidence>